<feature type="binding site" evidence="6">
    <location>
        <position position="224"/>
    </location>
    <ligand>
        <name>S-adenosyl-L-methionine</name>
        <dbReference type="ChEBI" id="CHEBI:59789"/>
    </ligand>
</feature>
<evidence type="ECO:0000256" key="3">
    <source>
        <dbReference type="ARBA" id="ARBA00022603"/>
    </source>
</evidence>
<keyword evidence="4 6" id="KW-0808">Transferase</keyword>
<comment type="similarity">
    <text evidence="1 6">Belongs to the methyltransferase superfamily. PrmA family.</text>
</comment>
<sequence length="288" mass="30918">MTDYTPQQIVARGGRLDAEAAADAIDNHPGLEGATYSILEEDEDKNIWRIDAFPTTQQESDGLASVLAGYKVKVTTEVLADADWLAMALSGLPPVKAGRFFVYGMHDRGRLPASTVNLRIEAGAAFGTGHHGTTVGCLQAYDRLIKARSFKKVLDVGAGTGLLAIAAARTGSKLAVGTDIDKPSVRIARENALVNQANAKFVHASGLGHRLVADNAPYDLVFANILARPLISLAQDIKRALVPGGTVILSGLLRTQERMVKAAYLSRGFRVKTRIHRDAWATLVLQRP</sequence>
<keyword evidence="5 6" id="KW-0949">S-adenosyl-L-methionine</keyword>
<keyword evidence="2 6" id="KW-0963">Cytoplasm</keyword>
<dbReference type="PIRSF" id="PIRSF000401">
    <property type="entry name" value="RPL11_MTase"/>
    <property type="match status" value="1"/>
</dbReference>
<dbReference type="RefSeq" id="WP_062147347.1">
    <property type="nucleotide sequence ID" value="NZ_CP013002.1"/>
</dbReference>
<dbReference type="GO" id="GO:0005840">
    <property type="term" value="C:ribosome"/>
    <property type="evidence" value="ECO:0007669"/>
    <property type="project" value="UniProtKB-KW"/>
</dbReference>
<dbReference type="InterPro" id="IPR050078">
    <property type="entry name" value="Ribosomal_L11_MeTrfase_PrmA"/>
</dbReference>
<feature type="binding site" evidence="6">
    <location>
        <position position="157"/>
    </location>
    <ligand>
        <name>S-adenosyl-L-methionine</name>
        <dbReference type="ChEBI" id="CHEBI:59789"/>
    </ligand>
</feature>
<dbReference type="CDD" id="cd02440">
    <property type="entry name" value="AdoMet_MTases"/>
    <property type="match status" value="1"/>
</dbReference>
<comment type="subcellular location">
    <subcellularLocation>
        <location evidence="6">Cytoplasm</location>
    </subcellularLocation>
</comment>
<evidence type="ECO:0000313" key="8">
    <source>
        <dbReference type="Proteomes" id="UP000056905"/>
    </source>
</evidence>
<gene>
    <name evidence="6" type="primary">prmA</name>
    <name evidence="7" type="ORF">AQ619_11200</name>
</gene>
<keyword evidence="7" id="KW-0687">Ribonucleoprotein</keyword>
<dbReference type="Proteomes" id="UP000056905">
    <property type="component" value="Chromosome"/>
</dbReference>
<dbReference type="PANTHER" id="PTHR43648:SF1">
    <property type="entry name" value="ELECTRON TRANSFER FLAVOPROTEIN BETA SUBUNIT LYSINE METHYLTRANSFERASE"/>
    <property type="match status" value="1"/>
</dbReference>
<evidence type="ECO:0000256" key="6">
    <source>
        <dbReference type="HAMAP-Rule" id="MF_00735"/>
    </source>
</evidence>
<organism evidence="7 8">
    <name type="scientific">Caulobacter henricii</name>
    <dbReference type="NCBI Taxonomy" id="69395"/>
    <lineage>
        <taxon>Bacteria</taxon>
        <taxon>Pseudomonadati</taxon>
        <taxon>Pseudomonadota</taxon>
        <taxon>Alphaproteobacteria</taxon>
        <taxon>Caulobacterales</taxon>
        <taxon>Caulobacteraceae</taxon>
        <taxon>Caulobacter</taxon>
    </lineage>
</organism>
<dbReference type="GO" id="GO:0016279">
    <property type="term" value="F:protein-lysine N-methyltransferase activity"/>
    <property type="evidence" value="ECO:0007669"/>
    <property type="project" value="RHEA"/>
</dbReference>
<dbReference type="SUPFAM" id="SSF53335">
    <property type="entry name" value="S-adenosyl-L-methionine-dependent methyltransferases"/>
    <property type="match status" value="1"/>
</dbReference>
<dbReference type="AlphaFoldDB" id="A0A0P0P0C9"/>
<evidence type="ECO:0000256" key="4">
    <source>
        <dbReference type="ARBA" id="ARBA00022679"/>
    </source>
</evidence>
<keyword evidence="7" id="KW-0689">Ribosomal protein</keyword>
<name>A0A0P0P0C9_9CAUL</name>
<dbReference type="eggNOG" id="COG2264">
    <property type="taxonomic scope" value="Bacteria"/>
</dbReference>
<accession>A0A0P0P0C9</accession>
<keyword evidence="3 6" id="KW-0489">Methyltransferase</keyword>
<proteinExistence type="inferred from homology"/>
<evidence type="ECO:0000256" key="2">
    <source>
        <dbReference type="ARBA" id="ARBA00022490"/>
    </source>
</evidence>
<dbReference type="HAMAP" id="MF_00735">
    <property type="entry name" value="Methyltr_PrmA"/>
    <property type="match status" value="1"/>
</dbReference>
<dbReference type="STRING" id="69395.AQ619_11200"/>
<protein>
    <recommendedName>
        <fullName evidence="6">Ribosomal protein L11 methyltransferase</fullName>
        <shortName evidence="6">L11 Mtase</shortName>
        <ecNumber evidence="6">2.1.1.-</ecNumber>
    </recommendedName>
</protein>
<dbReference type="Gene3D" id="3.40.50.150">
    <property type="entry name" value="Vaccinia Virus protein VP39"/>
    <property type="match status" value="1"/>
</dbReference>
<dbReference type="InterPro" id="IPR004498">
    <property type="entry name" value="Ribosomal_PrmA_MeTrfase"/>
</dbReference>
<comment type="catalytic activity">
    <reaction evidence="6">
        <text>L-lysyl-[protein] + 3 S-adenosyl-L-methionine = N(6),N(6),N(6)-trimethyl-L-lysyl-[protein] + 3 S-adenosyl-L-homocysteine + 3 H(+)</text>
        <dbReference type="Rhea" id="RHEA:54192"/>
        <dbReference type="Rhea" id="RHEA-COMP:9752"/>
        <dbReference type="Rhea" id="RHEA-COMP:13826"/>
        <dbReference type="ChEBI" id="CHEBI:15378"/>
        <dbReference type="ChEBI" id="CHEBI:29969"/>
        <dbReference type="ChEBI" id="CHEBI:57856"/>
        <dbReference type="ChEBI" id="CHEBI:59789"/>
        <dbReference type="ChEBI" id="CHEBI:61961"/>
    </reaction>
</comment>
<dbReference type="EC" id="2.1.1.-" evidence="6"/>
<evidence type="ECO:0000256" key="5">
    <source>
        <dbReference type="ARBA" id="ARBA00022691"/>
    </source>
</evidence>
<comment type="function">
    <text evidence="6">Methylates ribosomal protein L11.</text>
</comment>
<dbReference type="EMBL" id="CP013002">
    <property type="protein sequence ID" value="ALL13854.1"/>
    <property type="molecule type" value="Genomic_DNA"/>
</dbReference>
<evidence type="ECO:0000256" key="1">
    <source>
        <dbReference type="ARBA" id="ARBA00009741"/>
    </source>
</evidence>
<dbReference type="GO" id="GO:0005737">
    <property type="term" value="C:cytoplasm"/>
    <property type="evidence" value="ECO:0007669"/>
    <property type="project" value="UniProtKB-SubCell"/>
</dbReference>
<dbReference type="Pfam" id="PF06325">
    <property type="entry name" value="PrmA"/>
    <property type="match status" value="1"/>
</dbReference>
<feature type="binding site" evidence="6">
    <location>
        <position position="179"/>
    </location>
    <ligand>
        <name>S-adenosyl-L-methionine</name>
        <dbReference type="ChEBI" id="CHEBI:59789"/>
    </ligand>
</feature>
<evidence type="ECO:0000313" key="7">
    <source>
        <dbReference type="EMBL" id="ALL13854.1"/>
    </source>
</evidence>
<reference evidence="7 8" key="1">
    <citation type="submission" date="2015-10" db="EMBL/GenBank/DDBJ databases">
        <title>Conservation of the essential genome among Caulobacter and Brevundimonas species.</title>
        <authorList>
            <person name="Scott D."/>
            <person name="Ely B."/>
        </authorList>
    </citation>
    <scope>NUCLEOTIDE SEQUENCE [LARGE SCALE GENOMIC DNA]</scope>
    <source>
        <strain evidence="7 8">CB4</strain>
    </source>
</reference>
<dbReference type="GO" id="GO:0032259">
    <property type="term" value="P:methylation"/>
    <property type="evidence" value="ECO:0007669"/>
    <property type="project" value="UniProtKB-KW"/>
</dbReference>
<dbReference type="OrthoDB" id="9785995at2"/>
<dbReference type="KEGG" id="chq:AQ619_11200"/>
<feature type="binding site" evidence="6">
    <location>
        <position position="134"/>
    </location>
    <ligand>
        <name>S-adenosyl-L-methionine</name>
        <dbReference type="ChEBI" id="CHEBI:59789"/>
    </ligand>
</feature>
<keyword evidence="8" id="KW-1185">Reference proteome</keyword>
<dbReference type="InterPro" id="IPR029063">
    <property type="entry name" value="SAM-dependent_MTases_sf"/>
</dbReference>
<dbReference type="PANTHER" id="PTHR43648">
    <property type="entry name" value="ELECTRON TRANSFER FLAVOPROTEIN BETA SUBUNIT LYSINE METHYLTRANSFERASE"/>
    <property type="match status" value="1"/>
</dbReference>